<keyword evidence="11" id="KW-1185">Reference proteome</keyword>
<dbReference type="GO" id="GO:0042802">
    <property type="term" value="F:identical protein binding"/>
    <property type="evidence" value="ECO:0007669"/>
    <property type="project" value="UniProtKB-ARBA"/>
</dbReference>
<keyword evidence="7" id="KW-0829">Tyrosine-protein kinase</keyword>
<dbReference type="InterPro" id="IPR050445">
    <property type="entry name" value="Bact_polysacc_biosynth/exp"/>
</dbReference>
<sequence length="231" mass="25712">MAKKNKMNKDARNLITVTQPKSPIAEQYRTIRTNIEFMAVDKEIKVILITSATQSEGKSTTSSNLAVAYAQQGKKVLIIDTDMRRPTVHYTFKVANGLGLSSLLTRQAELEKAILPTKVDNLSILTAGPIPPNPAELLSSRSMENLILQLREEYDVIILDAPPLLQVADSRITSKLTDGVVLVVGCTTSDRQRVLKAKEQLELAEAKILGVVLNRRELTDDSAYQYYYSYE</sequence>
<dbReference type="InterPro" id="IPR027417">
    <property type="entry name" value="P-loop_NTPase"/>
</dbReference>
<evidence type="ECO:0000259" key="9">
    <source>
        <dbReference type="Pfam" id="PF13614"/>
    </source>
</evidence>
<dbReference type="RefSeq" id="WP_159173346.1">
    <property type="nucleotide sequence ID" value="NZ_LR732312.1"/>
</dbReference>
<comment type="similarity">
    <text evidence="1">Belongs to the CpsD/CapB family.</text>
</comment>
<reference evidence="10 11" key="1">
    <citation type="submission" date="2019-10" db="EMBL/GenBank/DDBJ databases">
        <authorList>
            <person name="Karimi E."/>
        </authorList>
    </citation>
    <scope>NUCLEOTIDE SEQUENCE [LARGE SCALE GENOMIC DNA]</scope>
    <source>
        <strain evidence="10">Exiguobacterium sp. 9Y</strain>
    </source>
</reference>
<dbReference type="PANTHER" id="PTHR32309:SF13">
    <property type="entry name" value="FERRIC ENTEROBACTIN TRANSPORT PROTEIN FEPE"/>
    <property type="match status" value="1"/>
</dbReference>
<organism evidence="10 11">
    <name type="scientific">Exiguobacterium oxidotolerans</name>
    <dbReference type="NCBI Taxonomy" id="223958"/>
    <lineage>
        <taxon>Bacteria</taxon>
        <taxon>Bacillati</taxon>
        <taxon>Bacillota</taxon>
        <taxon>Bacilli</taxon>
        <taxon>Bacillales</taxon>
        <taxon>Bacillales Family XII. Incertae Sedis</taxon>
        <taxon>Exiguobacterium</taxon>
    </lineage>
</organism>
<evidence type="ECO:0000256" key="3">
    <source>
        <dbReference type="ARBA" id="ARBA00022679"/>
    </source>
</evidence>
<comment type="catalytic activity">
    <reaction evidence="8">
        <text>L-tyrosyl-[protein] + ATP = O-phospho-L-tyrosyl-[protein] + ADP + H(+)</text>
        <dbReference type="Rhea" id="RHEA:10596"/>
        <dbReference type="Rhea" id="RHEA-COMP:10136"/>
        <dbReference type="Rhea" id="RHEA-COMP:20101"/>
        <dbReference type="ChEBI" id="CHEBI:15378"/>
        <dbReference type="ChEBI" id="CHEBI:30616"/>
        <dbReference type="ChEBI" id="CHEBI:46858"/>
        <dbReference type="ChEBI" id="CHEBI:61978"/>
        <dbReference type="ChEBI" id="CHEBI:456216"/>
        <dbReference type="EC" id="2.7.10.2"/>
    </reaction>
</comment>
<evidence type="ECO:0000256" key="6">
    <source>
        <dbReference type="ARBA" id="ARBA00022840"/>
    </source>
</evidence>
<evidence type="ECO:0000256" key="8">
    <source>
        <dbReference type="ARBA" id="ARBA00051245"/>
    </source>
</evidence>
<dbReference type="GO" id="GO:0004715">
    <property type="term" value="F:non-membrane spanning protein tyrosine kinase activity"/>
    <property type="evidence" value="ECO:0007669"/>
    <property type="project" value="UniProtKB-EC"/>
</dbReference>
<evidence type="ECO:0000256" key="1">
    <source>
        <dbReference type="ARBA" id="ARBA00007316"/>
    </source>
</evidence>
<accession>A0A653I948</accession>
<dbReference type="AlphaFoldDB" id="A0A653I948"/>
<dbReference type="SUPFAM" id="SSF52540">
    <property type="entry name" value="P-loop containing nucleoside triphosphate hydrolases"/>
    <property type="match status" value="1"/>
</dbReference>
<keyword evidence="3 10" id="KW-0808">Transferase</keyword>
<dbReference type="NCBIfam" id="TIGR01007">
    <property type="entry name" value="eps_fam"/>
    <property type="match status" value="1"/>
</dbReference>
<dbReference type="FunFam" id="3.40.50.300:FF:000527">
    <property type="entry name" value="Tyrosine-protein kinase etk"/>
    <property type="match status" value="1"/>
</dbReference>
<dbReference type="InterPro" id="IPR005702">
    <property type="entry name" value="Wzc-like_C"/>
</dbReference>
<keyword evidence="6" id="KW-0067">ATP-binding</keyword>
<dbReference type="CDD" id="cd05387">
    <property type="entry name" value="BY-kinase"/>
    <property type="match status" value="1"/>
</dbReference>
<gene>
    <name evidence="10" type="primary">ptkA</name>
    <name evidence="10" type="ORF">EXIGUO9Y_260071</name>
</gene>
<keyword evidence="5 10" id="KW-0418">Kinase</keyword>
<evidence type="ECO:0000256" key="2">
    <source>
        <dbReference type="ARBA" id="ARBA00011903"/>
    </source>
</evidence>
<dbReference type="GO" id="GO:0005524">
    <property type="term" value="F:ATP binding"/>
    <property type="evidence" value="ECO:0007669"/>
    <property type="project" value="UniProtKB-KW"/>
</dbReference>
<dbReference type="EC" id="2.7.10.2" evidence="2"/>
<name>A0A653I948_9BACL</name>
<feature type="domain" description="AAA" evidence="9">
    <location>
        <begin position="45"/>
        <end position="186"/>
    </location>
</feature>
<dbReference type="Gene3D" id="3.40.50.300">
    <property type="entry name" value="P-loop containing nucleotide triphosphate hydrolases"/>
    <property type="match status" value="1"/>
</dbReference>
<evidence type="ECO:0000256" key="5">
    <source>
        <dbReference type="ARBA" id="ARBA00022777"/>
    </source>
</evidence>
<keyword evidence="4" id="KW-0547">Nucleotide-binding</keyword>
<evidence type="ECO:0000313" key="11">
    <source>
        <dbReference type="Proteomes" id="UP000439752"/>
    </source>
</evidence>
<dbReference type="GO" id="GO:0005886">
    <property type="term" value="C:plasma membrane"/>
    <property type="evidence" value="ECO:0007669"/>
    <property type="project" value="UniProtKB-ARBA"/>
</dbReference>
<protein>
    <recommendedName>
        <fullName evidence="2">non-specific protein-tyrosine kinase</fullName>
        <ecNumber evidence="2">2.7.10.2</ecNumber>
    </recommendedName>
</protein>
<dbReference type="EMBL" id="CABWKQ010000019">
    <property type="protein sequence ID" value="VWX35646.1"/>
    <property type="molecule type" value="Genomic_DNA"/>
</dbReference>
<evidence type="ECO:0000256" key="4">
    <source>
        <dbReference type="ARBA" id="ARBA00022741"/>
    </source>
</evidence>
<dbReference type="PANTHER" id="PTHR32309">
    <property type="entry name" value="TYROSINE-PROTEIN KINASE"/>
    <property type="match status" value="1"/>
</dbReference>
<dbReference type="InterPro" id="IPR025669">
    <property type="entry name" value="AAA_dom"/>
</dbReference>
<dbReference type="Pfam" id="PF13614">
    <property type="entry name" value="AAA_31"/>
    <property type="match status" value="1"/>
</dbReference>
<dbReference type="Proteomes" id="UP000439752">
    <property type="component" value="Unassembled WGS sequence"/>
</dbReference>
<evidence type="ECO:0000256" key="7">
    <source>
        <dbReference type="ARBA" id="ARBA00023137"/>
    </source>
</evidence>
<evidence type="ECO:0000313" key="10">
    <source>
        <dbReference type="EMBL" id="VWX35646.1"/>
    </source>
</evidence>
<proteinExistence type="inferred from homology"/>